<dbReference type="GO" id="GO:0008237">
    <property type="term" value="F:metallopeptidase activity"/>
    <property type="evidence" value="ECO:0007669"/>
    <property type="project" value="UniProtKB-KW"/>
</dbReference>
<evidence type="ECO:0000256" key="11">
    <source>
        <dbReference type="ARBA" id="ARBA00023049"/>
    </source>
</evidence>
<proteinExistence type="inferred from homology"/>
<name>A0A1F7JIE1_9BACT</name>
<keyword evidence="7" id="KW-0479">Metal-binding</keyword>
<organism evidence="15 16">
    <name type="scientific">Candidatus Roizmanbacteria bacterium RIFCSPLOWO2_02_FULL_36_11</name>
    <dbReference type="NCBI Taxonomy" id="1802071"/>
    <lineage>
        <taxon>Bacteria</taxon>
        <taxon>Candidatus Roizmaniibacteriota</taxon>
    </lineage>
</organism>
<feature type="transmembrane region" description="Helical" evidence="13">
    <location>
        <begin position="126"/>
        <end position="150"/>
    </location>
</feature>
<evidence type="ECO:0000256" key="12">
    <source>
        <dbReference type="ARBA" id="ARBA00023136"/>
    </source>
</evidence>
<evidence type="ECO:0000259" key="14">
    <source>
        <dbReference type="Pfam" id="PF02163"/>
    </source>
</evidence>
<feature type="transmembrane region" description="Helical" evidence="13">
    <location>
        <begin position="12"/>
        <end position="30"/>
    </location>
</feature>
<evidence type="ECO:0000256" key="1">
    <source>
        <dbReference type="ARBA" id="ARBA00001947"/>
    </source>
</evidence>
<evidence type="ECO:0000256" key="5">
    <source>
        <dbReference type="ARBA" id="ARBA00022670"/>
    </source>
</evidence>
<dbReference type="Proteomes" id="UP000177418">
    <property type="component" value="Unassembled WGS sequence"/>
</dbReference>
<dbReference type="GO" id="GO:0006508">
    <property type="term" value="P:proteolysis"/>
    <property type="evidence" value="ECO:0007669"/>
    <property type="project" value="UniProtKB-KW"/>
</dbReference>
<evidence type="ECO:0000256" key="9">
    <source>
        <dbReference type="ARBA" id="ARBA00022833"/>
    </source>
</evidence>
<dbReference type="GO" id="GO:0046872">
    <property type="term" value="F:metal ion binding"/>
    <property type="evidence" value="ECO:0007669"/>
    <property type="project" value="UniProtKB-KW"/>
</dbReference>
<feature type="transmembrane region" description="Helical" evidence="13">
    <location>
        <begin position="51"/>
        <end position="72"/>
    </location>
</feature>
<evidence type="ECO:0000256" key="7">
    <source>
        <dbReference type="ARBA" id="ARBA00022723"/>
    </source>
</evidence>
<keyword evidence="6 13" id="KW-0812">Transmembrane</keyword>
<dbReference type="AlphaFoldDB" id="A0A1F7JIE1"/>
<dbReference type="Pfam" id="PF02163">
    <property type="entry name" value="Peptidase_M50"/>
    <property type="match status" value="1"/>
</dbReference>
<evidence type="ECO:0000256" key="4">
    <source>
        <dbReference type="ARBA" id="ARBA00022475"/>
    </source>
</evidence>
<accession>A0A1F7JIE1</accession>
<evidence type="ECO:0000256" key="13">
    <source>
        <dbReference type="SAM" id="Phobius"/>
    </source>
</evidence>
<dbReference type="InterPro" id="IPR008915">
    <property type="entry name" value="Peptidase_M50"/>
</dbReference>
<dbReference type="PANTHER" id="PTHR35864">
    <property type="entry name" value="ZINC METALLOPROTEASE MJ0611-RELATED"/>
    <property type="match status" value="1"/>
</dbReference>
<feature type="domain" description="Peptidase M50" evidence="14">
    <location>
        <begin position="127"/>
        <end position="166"/>
    </location>
</feature>
<evidence type="ECO:0000313" key="16">
    <source>
        <dbReference type="Proteomes" id="UP000177418"/>
    </source>
</evidence>
<keyword evidence="4" id="KW-1003">Cell membrane</keyword>
<comment type="similarity">
    <text evidence="3">Belongs to the peptidase M50B family.</text>
</comment>
<protein>
    <recommendedName>
        <fullName evidence="14">Peptidase M50 domain-containing protein</fullName>
    </recommendedName>
</protein>
<comment type="caution">
    <text evidence="15">The sequence shown here is derived from an EMBL/GenBank/DDBJ whole genome shotgun (WGS) entry which is preliminary data.</text>
</comment>
<keyword evidence="10 13" id="KW-1133">Transmembrane helix</keyword>
<reference evidence="15 16" key="1">
    <citation type="journal article" date="2016" name="Nat. Commun.">
        <title>Thousands of microbial genomes shed light on interconnected biogeochemical processes in an aquifer system.</title>
        <authorList>
            <person name="Anantharaman K."/>
            <person name="Brown C.T."/>
            <person name="Hug L.A."/>
            <person name="Sharon I."/>
            <person name="Castelle C.J."/>
            <person name="Probst A.J."/>
            <person name="Thomas B.C."/>
            <person name="Singh A."/>
            <person name="Wilkins M.J."/>
            <person name="Karaoz U."/>
            <person name="Brodie E.L."/>
            <person name="Williams K.H."/>
            <person name="Hubbard S.S."/>
            <person name="Banfield J.F."/>
        </authorList>
    </citation>
    <scope>NUCLEOTIDE SEQUENCE [LARGE SCALE GENOMIC DNA]</scope>
</reference>
<keyword evidence="12 13" id="KW-0472">Membrane</keyword>
<feature type="transmembrane region" description="Helical" evidence="13">
    <location>
        <begin position="170"/>
        <end position="190"/>
    </location>
</feature>
<sequence>MLLLSLLSNPLLAVFYITILILTVSIHEYAHARVADELGDPTAQLAGRLTLNPLAHLDPIGSIAFLMFGFGWGKPVPFDPYNLKNPRRDSAYISLAGPLSNFLMAILLSILIYFFKTTSANSLYPLISPILAFAIQINLILGLFNLIPIGPLDGFKIVGGFLPESQAHEWYSLERYGLLFMIFMFIPFLGNRSMLDIVLSPTIKFFYKLLVP</sequence>
<gene>
    <name evidence="15" type="ORF">A3H78_03600</name>
</gene>
<evidence type="ECO:0000256" key="3">
    <source>
        <dbReference type="ARBA" id="ARBA00007931"/>
    </source>
</evidence>
<comment type="cofactor">
    <cofactor evidence="1">
        <name>Zn(2+)</name>
        <dbReference type="ChEBI" id="CHEBI:29105"/>
    </cofactor>
</comment>
<evidence type="ECO:0000256" key="2">
    <source>
        <dbReference type="ARBA" id="ARBA00004651"/>
    </source>
</evidence>
<evidence type="ECO:0000256" key="6">
    <source>
        <dbReference type="ARBA" id="ARBA00022692"/>
    </source>
</evidence>
<dbReference type="InterPro" id="IPR052348">
    <property type="entry name" value="Metallopeptidase_M50B"/>
</dbReference>
<keyword evidence="8" id="KW-0378">Hydrolase</keyword>
<dbReference type="EMBL" id="MGAV01000006">
    <property type="protein sequence ID" value="OGK55361.1"/>
    <property type="molecule type" value="Genomic_DNA"/>
</dbReference>
<feature type="transmembrane region" description="Helical" evidence="13">
    <location>
        <begin position="92"/>
        <end position="114"/>
    </location>
</feature>
<dbReference type="InterPro" id="IPR044537">
    <property type="entry name" value="Rip2-like"/>
</dbReference>
<evidence type="ECO:0000256" key="8">
    <source>
        <dbReference type="ARBA" id="ARBA00022801"/>
    </source>
</evidence>
<keyword evidence="5" id="KW-0645">Protease</keyword>
<comment type="subcellular location">
    <subcellularLocation>
        <location evidence="2">Cell membrane</location>
        <topology evidence="2">Multi-pass membrane protein</topology>
    </subcellularLocation>
</comment>
<evidence type="ECO:0000313" key="15">
    <source>
        <dbReference type="EMBL" id="OGK55361.1"/>
    </source>
</evidence>
<keyword evidence="9" id="KW-0862">Zinc</keyword>
<dbReference type="GO" id="GO:0005886">
    <property type="term" value="C:plasma membrane"/>
    <property type="evidence" value="ECO:0007669"/>
    <property type="project" value="UniProtKB-SubCell"/>
</dbReference>
<dbReference type="PANTHER" id="PTHR35864:SF1">
    <property type="entry name" value="ZINC METALLOPROTEASE YWHC-RELATED"/>
    <property type="match status" value="1"/>
</dbReference>
<evidence type="ECO:0000256" key="10">
    <source>
        <dbReference type="ARBA" id="ARBA00022989"/>
    </source>
</evidence>
<keyword evidence="11" id="KW-0482">Metalloprotease</keyword>
<dbReference type="CDD" id="cd06158">
    <property type="entry name" value="S2P-M50_like_1"/>
    <property type="match status" value="1"/>
</dbReference>